<organism evidence="1 2">
    <name type="scientific">Cetraspora pellucida</name>
    <dbReference type="NCBI Taxonomy" id="1433469"/>
    <lineage>
        <taxon>Eukaryota</taxon>
        <taxon>Fungi</taxon>
        <taxon>Fungi incertae sedis</taxon>
        <taxon>Mucoromycota</taxon>
        <taxon>Glomeromycotina</taxon>
        <taxon>Glomeromycetes</taxon>
        <taxon>Diversisporales</taxon>
        <taxon>Gigasporaceae</taxon>
        <taxon>Cetraspora</taxon>
    </lineage>
</organism>
<dbReference type="Proteomes" id="UP000789759">
    <property type="component" value="Unassembled WGS sequence"/>
</dbReference>
<dbReference type="OrthoDB" id="2413580at2759"/>
<comment type="caution">
    <text evidence="1">The sequence shown here is derived from an EMBL/GenBank/DDBJ whole genome shotgun (WGS) entry which is preliminary data.</text>
</comment>
<reference evidence="1" key="1">
    <citation type="submission" date="2021-06" db="EMBL/GenBank/DDBJ databases">
        <authorList>
            <person name="Kallberg Y."/>
            <person name="Tangrot J."/>
            <person name="Rosling A."/>
        </authorList>
    </citation>
    <scope>NUCLEOTIDE SEQUENCE</scope>
    <source>
        <strain evidence="1">FL966</strain>
    </source>
</reference>
<accession>A0A9N9AF79</accession>
<protein>
    <submittedName>
        <fullName evidence="1">4184_t:CDS:1</fullName>
    </submittedName>
</protein>
<dbReference type="AlphaFoldDB" id="A0A9N9AF79"/>
<name>A0A9N9AF79_9GLOM</name>
<gene>
    <name evidence="1" type="ORF">CPELLU_LOCUS3628</name>
</gene>
<dbReference type="EMBL" id="CAJVQA010001793">
    <property type="protein sequence ID" value="CAG8526248.1"/>
    <property type="molecule type" value="Genomic_DNA"/>
</dbReference>
<keyword evidence="2" id="KW-1185">Reference proteome</keyword>
<feature type="non-terminal residue" evidence="1">
    <location>
        <position position="180"/>
    </location>
</feature>
<sequence>LNQTLSKQVETFAVNNFTNYNIGIHLREKKKTHGLKTPVEHFSEAVKLLMFGMKNMNITIFVAADSNNEESALIDMKLLSLCDDLVITYGSSFGFVSSAWSLKASRPRGPFVIMPIKNSSEDFYDAVKVWVWGATSMSLAVIDNIYVLKFSAVNRQSRAARRHFDRRMEWPLRSKRSFGQ</sequence>
<proteinExistence type="predicted"/>
<evidence type="ECO:0000313" key="2">
    <source>
        <dbReference type="Proteomes" id="UP000789759"/>
    </source>
</evidence>
<evidence type="ECO:0000313" key="1">
    <source>
        <dbReference type="EMBL" id="CAG8526248.1"/>
    </source>
</evidence>